<dbReference type="InterPro" id="IPR050601">
    <property type="entry name" value="CPA3_antiporter_subunitC"/>
</dbReference>
<reference evidence="9" key="1">
    <citation type="submission" date="2020-02" db="EMBL/GenBank/DDBJ databases">
        <authorList>
            <person name="Meier V. D."/>
        </authorList>
    </citation>
    <scope>NUCLEOTIDE SEQUENCE</scope>
    <source>
        <strain evidence="9">AVDCRST_MAG02</strain>
    </source>
</reference>
<dbReference type="Pfam" id="PF00420">
    <property type="entry name" value="Oxidored_q2"/>
    <property type="match status" value="1"/>
</dbReference>
<dbReference type="GO" id="GO:0005886">
    <property type="term" value="C:plasma membrane"/>
    <property type="evidence" value="ECO:0007669"/>
    <property type="project" value="UniProtKB-SubCell"/>
</dbReference>
<dbReference type="Gene3D" id="1.10.287.3510">
    <property type="match status" value="1"/>
</dbReference>
<keyword evidence="4 8" id="KW-0812">Transmembrane</keyword>
<name>A0A6J4R9N3_9ACTN</name>
<feature type="transmembrane region" description="Helical" evidence="8">
    <location>
        <begin position="28"/>
        <end position="48"/>
    </location>
</feature>
<evidence type="ECO:0000256" key="8">
    <source>
        <dbReference type="SAM" id="Phobius"/>
    </source>
</evidence>
<evidence type="ECO:0000256" key="3">
    <source>
        <dbReference type="ARBA" id="ARBA00022475"/>
    </source>
</evidence>
<feature type="transmembrane region" description="Helical" evidence="8">
    <location>
        <begin position="68"/>
        <end position="91"/>
    </location>
</feature>
<feature type="region of interest" description="Disordered" evidence="7">
    <location>
        <begin position="112"/>
        <end position="139"/>
    </location>
</feature>
<keyword evidence="5 8" id="KW-1133">Transmembrane helix</keyword>
<feature type="compositionally biased region" description="Acidic residues" evidence="7">
    <location>
        <begin position="128"/>
        <end position="139"/>
    </location>
</feature>
<comment type="subcellular location">
    <subcellularLocation>
        <location evidence="1">Cell membrane</location>
        <topology evidence="1">Multi-pass membrane protein</topology>
    </subcellularLocation>
</comment>
<comment type="similarity">
    <text evidence="2">Belongs to the CPA3 antiporters (TC 2.A.63) subunit C family.</text>
</comment>
<gene>
    <name evidence="9" type="ORF">AVDCRST_MAG02-3354</name>
</gene>
<evidence type="ECO:0000313" key="9">
    <source>
        <dbReference type="EMBL" id="CAA9468058.1"/>
    </source>
</evidence>
<organism evidence="9">
    <name type="scientific">uncultured Rubrobacteraceae bacterium</name>
    <dbReference type="NCBI Taxonomy" id="349277"/>
    <lineage>
        <taxon>Bacteria</taxon>
        <taxon>Bacillati</taxon>
        <taxon>Actinomycetota</taxon>
        <taxon>Rubrobacteria</taxon>
        <taxon>Rubrobacterales</taxon>
        <taxon>Rubrobacteraceae</taxon>
        <taxon>environmental samples</taxon>
    </lineage>
</organism>
<feature type="transmembrane region" description="Helical" evidence="8">
    <location>
        <begin position="6"/>
        <end position="21"/>
    </location>
</feature>
<dbReference type="EMBL" id="CADCVH010000100">
    <property type="protein sequence ID" value="CAA9468058.1"/>
    <property type="molecule type" value="Genomic_DNA"/>
</dbReference>
<sequence length="139" mass="14718">MAVYAALVVAVVFASGTFLLLQRDLTRVVVGIILVSNSAVLFIISAGLTRGAAPILPLEDEGASDPLVQAMALTALVIGFGVAALLLAMVYRLYATHGTIDLEEIAAAEMREAEALERTDDPEREEIPVEEQDPGDGPR</sequence>
<evidence type="ECO:0000256" key="6">
    <source>
        <dbReference type="ARBA" id="ARBA00023136"/>
    </source>
</evidence>
<proteinExistence type="inferred from homology"/>
<accession>A0A6J4R9N3</accession>
<feature type="compositionally biased region" description="Basic and acidic residues" evidence="7">
    <location>
        <begin position="112"/>
        <end position="127"/>
    </location>
</feature>
<keyword evidence="6 8" id="KW-0472">Membrane</keyword>
<evidence type="ECO:0000256" key="5">
    <source>
        <dbReference type="ARBA" id="ARBA00022989"/>
    </source>
</evidence>
<dbReference type="InterPro" id="IPR039428">
    <property type="entry name" value="NUOK/Mnh_C1-like"/>
</dbReference>
<evidence type="ECO:0000256" key="1">
    <source>
        <dbReference type="ARBA" id="ARBA00004651"/>
    </source>
</evidence>
<dbReference type="PANTHER" id="PTHR34583">
    <property type="entry name" value="ANTIPORTER SUBUNIT MNHC2-RELATED"/>
    <property type="match status" value="1"/>
</dbReference>
<evidence type="ECO:0000256" key="4">
    <source>
        <dbReference type="ARBA" id="ARBA00022692"/>
    </source>
</evidence>
<dbReference type="AlphaFoldDB" id="A0A6J4R9N3"/>
<keyword evidence="3" id="KW-1003">Cell membrane</keyword>
<evidence type="ECO:0000256" key="7">
    <source>
        <dbReference type="SAM" id="MobiDB-lite"/>
    </source>
</evidence>
<evidence type="ECO:0000256" key="2">
    <source>
        <dbReference type="ARBA" id="ARBA00010388"/>
    </source>
</evidence>
<protein>
    <submittedName>
        <fullName evidence="9">Na(+) H(+) antiporter subunit C</fullName>
    </submittedName>
</protein>
<dbReference type="PANTHER" id="PTHR34583:SF2">
    <property type="entry name" value="ANTIPORTER SUBUNIT MNHC2-RELATED"/>
    <property type="match status" value="1"/>
</dbReference>